<dbReference type="PANTHER" id="PTHR34220">
    <property type="entry name" value="SENSOR HISTIDINE KINASE YPDA"/>
    <property type="match status" value="1"/>
</dbReference>
<protein>
    <submittedName>
        <fullName evidence="7">Histidine kinase</fullName>
    </submittedName>
</protein>
<dbReference type="CDD" id="cd18774">
    <property type="entry name" value="PDC2_HK_sensor"/>
    <property type="match status" value="1"/>
</dbReference>
<dbReference type="PROSITE" id="PS50885">
    <property type="entry name" value="HAMP"/>
    <property type="match status" value="1"/>
</dbReference>
<keyword evidence="3" id="KW-0808">Transferase</keyword>
<organism evidence="7 8">
    <name type="scientific">Candidatus Mediterraneibacter faecavium</name>
    <dbReference type="NCBI Taxonomy" id="2838668"/>
    <lineage>
        <taxon>Bacteria</taxon>
        <taxon>Bacillati</taxon>
        <taxon>Bacillota</taxon>
        <taxon>Clostridia</taxon>
        <taxon>Lachnospirales</taxon>
        <taxon>Lachnospiraceae</taxon>
        <taxon>Mediterraneibacter</taxon>
    </lineage>
</organism>
<name>A0A9D2TMQ2_9FIRM</name>
<dbReference type="InterPro" id="IPR003594">
    <property type="entry name" value="HATPase_dom"/>
</dbReference>
<evidence type="ECO:0000256" key="4">
    <source>
        <dbReference type="ARBA" id="ARBA00022777"/>
    </source>
</evidence>
<dbReference type="GO" id="GO:0000155">
    <property type="term" value="F:phosphorelay sensor kinase activity"/>
    <property type="evidence" value="ECO:0007669"/>
    <property type="project" value="InterPro"/>
</dbReference>
<keyword evidence="4 7" id="KW-0418">Kinase</keyword>
<comment type="caution">
    <text evidence="7">The sequence shown here is derived from an EMBL/GenBank/DDBJ whole genome shotgun (WGS) entry which is preliminary data.</text>
</comment>
<keyword evidence="5" id="KW-1133">Transmembrane helix</keyword>
<dbReference type="InterPro" id="IPR036890">
    <property type="entry name" value="HATPase_C_sf"/>
</dbReference>
<reference evidence="7" key="2">
    <citation type="submission" date="2021-04" db="EMBL/GenBank/DDBJ databases">
        <authorList>
            <person name="Gilroy R."/>
        </authorList>
    </citation>
    <scope>NUCLEOTIDE SEQUENCE</scope>
    <source>
        <strain evidence="7">CHK196-7946</strain>
    </source>
</reference>
<dbReference type="Gene3D" id="1.10.8.500">
    <property type="entry name" value="HAMP domain in histidine kinase"/>
    <property type="match status" value="1"/>
</dbReference>
<dbReference type="EMBL" id="DWVY01000064">
    <property type="protein sequence ID" value="HJC75744.1"/>
    <property type="molecule type" value="Genomic_DNA"/>
</dbReference>
<feature type="transmembrane region" description="Helical" evidence="5">
    <location>
        <begin position="21"/>
        <end position="40"/>
    </location>
</feature>
<dbReference type="InterPro" id="IPR003660">
    <property type="entry name" value="HAMP_dom"/>
</dbReference>
<dbReference type="CDD" id="cd06225">
    <property type="entry name" value="HAMP"/>
    <property type="match status" value="1"/>
</dbReference>
<keyword evidence="5" id="KW-0812">Transmembrane</keyword>
<evidence type="ECO:0000256" key="1">
    <source>
        <dbReference type="ARBA" id="ARBA00004370"/>
    </source>
</evidence>
<gene>
    <name evidence="7" type="ORF">H9697_12515</name>
</gene>
<dbReference type="Pfam" id="PF00672">
    <property type="entry name" value="HAMP"/>
    <property type="match status" value="1"/>
</dbReference>
<sequence>MRKIVRRFKDMSINKKLYFTILCCLIFPLIIVFCFMNGVIGKEFRESQQDKELEILKQSKPVVENVLNDIEMISRDILGNDYTQTLLEYYGQTGEYEENARVQLDFYLRNLMSSREYLSSVSVYKDENILLQCGNYFEKESTAEVSGLKEKINLENGGAVWEPARILPYYVAGNENEYVVSLQRNINNMYKPETMGTERISIKEEYLCSLYTTNEISENTRMYIFDLERNIVSANDKRMLGTQAEELVTEKTTKEEGVFRTDHGERVILYYTIPLNGWVVVKEMPAKEMDSQILLINIIIWICLGLILFFGLAFSLIQKREIMNPIMKLSRAAGKVGENNFKIALYTTNNDEVGMLNQSMISMIEKISELIETVYKSRIQMQEAEILSLQSQINPHFLYNTLDTLRWISLEHGEREIAEQIEALSNLFRHVLNSGNEMTTIQAELDHLQNYLVIQYSRFGNKIRTSISADERIKSCRVVKLVLQPLVENAFVHGLEKKVGGGKIRVTVDEWEGKIRYIVEDNGMGTDETEVNTLLETDENISDQNFSALKNIKNRLRLKYGDNYSLYFESKIGIGTRVTVIIPCGEEENDEDTNSR</sequence>
<dbReference type="Proteomes" id="UP000823902">
    <property type="component" value="Unassembled WGS sequence"/>
</dbReference>
<dbReference type="SUPFAM" id="SSF158472">
    <property type="entry name" value="HAMP domain-like"/>
    <property type="match status" value="1"/>
</dbReference>
<dbReference type="SUPFAM" id="SSF55874">
    <property type="entry name" value="ATPase domain of HSP90 chaperone/DNA topoisomerase II/histidine kinase"/>
    <property type="match status" value="1"/>
</dbReference>
<proteinExistence type="predicted"/>
<dbReference type="InterPro" id="IPR050640">
    <property type="entry name" value="Bact_2-comp_sensor_kinase"/>
</dbReference>
<keyword evidence="5" id="KW-0472">Membrane</keyword>
<comment type="subcellular location">
    <subcellularLocation>
        <location evidence="1">Membrane</location>
    </subcellularLocation>
</comment>
<dbReference type="InterPro" id="IPR010559">
    <property type="entry name" value="Sig_transdc_His_kin_internal"/>
</dbReference>
<keyword evidence="2" id="KW-0597">Phosphoprotein</keyword>
<dbReference type="AlphaFoldDB" id="A0A9D2TMQ2"/>
<evidence type="ECO:0000256" key="5">
    <source>
        <dbReference type="SAM" id="Phobius"/>
    </source>
</evidence>
<reference evidence="7" key="1">
    <citation type="journal article" date="2021" name="PeerJ">
        <title>Extensive microbial diversity within the chicken gut microbiome revealed by metagenomics and culture.</title>
        <authorList>
            <person name="Gilroy R."/>
            <person name="Ravi A."/>
            <person name="Getino M."/>
            <person name="Pursley I."/>
            <person name="Horton D.L."/>
            <person name="Alikhan N.F."/>
            <person name="Baker D."/>
            <person name="Gharbi K."/>
            <person name="Hall N."/>
            <person name="Watson M."/>
            <person name="Adriaenssens E.M."/>
            <person name="Foster-Nyarko E."/>
            <person name="Jarju S."/>
            <person name="Secka A."/>
            <person name="Antonio M."/>
            <person name="Oren A."/>
            <person name="Chaudhuri R.R."/>
            <person name="La Ragione R."/>
            <person name="Hildebrand F."/>
            <person name="Pallen M.J."/>
        </authorList>
    </citation>
    <scope>NUCLEOTIDE SEQUENCE</scope>
    <source>
        <strain evidence="7">CHK196-7946</strain>
    </source>
</reference>
<evidence type="ECO:0000259" key="6">
    <source>
        <dbReference type="PROSITE" id="PS50885"/>
    </source>
</evidence>
<dbReference type="Pfam" id="PF02518">
    <property type="entry name" value="HATPase_c"/>
    <property type="match status" value="1"/>
</dbReference>
<evidence type="ECO:0000313" key="8">
    <source>
        <dbReference type="Proteomes" id="UP000823902"/>
    </source>
</evidence>
<evidence type="ECO:0000256" key="2">
    <source>
        <dbReference type="ARBA" id="ARBA00022553"/>
    </source>
</evidence>
<feature type="transmembrane region" description="Helical" evidence="5">
    <location>
        <begin position="294"/>
        <end position="317"/>
    </location>
</feature>
<evidence type="ECO:0000256" key="3">
    <source>
        <dbReference type="ARBA" id="ARBA00022679"/>
    </source>
</evidence>
<dbReference type="Pfam" id="PF06580">
    <property type="entry name" value="His_kinase"/>
    <property type="match status" value="1"/>
</dbReference>
<dbReference type="GO" id="GO:0016020">
    <property type="term" value="C:membrane"/>
    <property type="evidence" value="ECO:0007669"/>
    <property type="project" value="UniProtKB-SubCell"/>
</dbReference>
<dbReference type="SMART" id="SM00304">
    <property type="entry name" value="HAMP"/>
    <property type="match status" value="1"/>
</dbReference>
<accession>A0A9D2TMQ2</accession>
<dbReference type="Gene3D" id="3.30.565.10">
    <property type="entry name" value="Histidine kinase-like ATPase, C-terminal domain"/>
    <property type="match status" value="1"/>
</dbReference>
<dbReference type="Gene3D" id="3.30.450.20">
    <property type="entry name" value="PAS domain"/>
    <property type="match status" value="1"/>
</dbReference>
<dbReference type="PANTHER" id="PTHR34220:SF7">
    <property type="entry name" value="SENSOR HISTIDINE KINASE YPDA"/>
    <property type="match status" value="1"/>
</dbReference>
<evidence type="ECO:0000313" key="7">
    <source>
        <dbReference type="EMBL" id="HJC75744.1"/>
    </source>
</evidence>
<feature type="domain" description="HAMP" evidence="6">
    <location>
        <begin position="320"/>
        <end position="372"/>
    </location>
</feature>